<evidence type="ECO:0000256" key="5">
    <source>
        <dbReference type="ARBA" id="ARBA00023014"/>
    </source>
</evidence>
<evidence type="ECO:0000256" key="3">
    <source>
        <dbReference type="ARBA" id="ARBA00022737"/>
    </source>
</evidence>
<dbReference type="EC" id="1.6.5.11" evidence="7"/>
<dbReference type="InterPro" id="IPR010226">
    <property type="entry name" value="NADH_quinone_OxRdtase_chainI"/>
</dbReference>
<dbReference type="AlphaFoldDB" id="A0A0S1XD22"/>
<organism evidence="7 8">
    <name type="scientific">Thermococcus barophilus</name>
    <dbReference type="NCBI Taxonomy" id="55802"/>
    <lineage>
        <taxon>Archaea</taxon>
        <taxon>Methanobacteriati</taxon>
        <taxon>Methanobacteriota</taxon>
        <taxon>Thermococci</taxon>
        <taxon>Thermococcales</taxon>
        <taxon>Thermococcaceae</taxon>
        <taxon>Thermococcus</taxon>
    </lineage>
</organism>
<dbReference type="GO" id="GO:0016020">
    <property type="term" value="C:membrane"/>
    <property type="evidence" value="ECO:0007669"/>
    <property type="project" value="InterPro"/>
</dbReference>
<dbReference type="SUPFAM" id="SSF54862">
    <property type="entry name" value="4Fe-4S ferredoxins"/>
    <property type="match status" value="1"/>
</dbReference>
<evidence type="ECO:0000256" key="1">
    <source>
        <dbReference type="ARBA" id="ARBA00022485"/>
    </source>
</evidence>
<dbReference type="PATRIC" id="fig|55802.8.peg.1737"/>
<dbReference type="RefSeq" id="WP_056934237.1">
    <property type="nucleotide sequence ID" value="NZ_CP013050.1"/>
</dbReference>
<feature type="domain" description="4Fe-4S ferredoxin-type" evidence="6">
    <location>
        <begin position="20"/>
        <end position="50"/>
    </location>
</feature>
<keyword evidence="4" id="KW-0408">Iron</keyword>
<dbReference type="InterPro" id="IPR017896">
    <property type="entry name" value="4Fe4S_Fe-S-bd"/>
</dbReference>
<dbReference type="GO" id="GO:0009060">
    <property type="term" value="P:aerobic respiration"/>
    <property type="evidence" value="ECO:0007669"/>
    <property type="project" value="TreeGrafter"/>
</dbReference>
<evidence type="ECO:0000313" key="8">
    <source>
        <dbReference type="Proteomes" id="UP000066042"/>
    </source>
</evidence>
<dbReference type="PANTHER" id="PTHR10849">
    <property type="entry name" value="NADH DEHYDROGENASE UBIQUINONE IRON-SULFUR PROTEIN 8, MITOCHONDRIAL"/>
    <property type="match status" value="1"/>
</dbReference>
<keyword evidence="2" id="KW-0479">Metal-binding</keyword>
<dbReference type="Gene3D" id="3.30.70.3270">
    <property type="match status" value="1"/>
</dbReference>
<feature type="domain" description="4Fe-4S ferredoxin-type" evidence="6">
    <location>
        <begin position="55"/>
        <end position="84"/>
    </location>
</feature>
<dbReference type="Pfam" id="PF12838">
    <property type="entry name" value="Fer4_7"/>
    <property type="match status" value="1"/>
</dbReference>
<accession>A0A0S1XD22</accession>
<sequence length="167" mass="18937">MAVTLRYPFVEIEAPPEYRGIPKIDPAFCIGCGACVNACPADALLRIDNYEEGFREIVLDVGRCIRCARCEEVCPNGAIKLTRIFEAATLDRRDQVEVVRLKLVKCKKCGKFADYTERQVLKALQIVPKQVIEEDALNEKVWICRDCRRKETIDSTIRASKEKEVVG</sequence>
<gene>
    <name evidence="7" type="ORF">TBCH5v1_1759</name>
</gene>
<dbReference type="PROSITE" id="PS51379">
    <property type="entry name" value="4FE4S_FER_2"/>
    <property type="match status" value="2"/>
</dbReference>
<dbReference type="STRING" id="55802.TBCH5v1_1759"/>
<proteinExistence type="predicted"/>
<dbReference type="GO" id="GO:0003954">
    <property type="term" value="F:NADH dehydrogenase activity"/>
    <property type="evidence" value="ECO:0007669"/>
    <property type="project" value="TreeGrafter"/>
</dbReference>
<evidence type="ECO:0000313" key="7">
    <source>
        <dbReference type="EMBL" id="ALM75669.1"/>
    </source>
</evidence>
<protein>
    <submittedName>
        <fullName evidence="7">Membrane bound subgroup 4b [NiFe]-hydrogenase MBH(B)3, subunit Mbh(B)3N</fullName>
        <ecNumber evidence="7">1.6.5.11</ecNumber>
    </submittedName>
</protein>
<reference evidence="7 8" key="1">
    <citation type="journal article" date="2016" name="Genome Announc.">
        <title>Complete genome sequence of the hyperthermophilic and piezophilic archaeon Thermococcus barophilus Ch5, capable of growth at the expense of hydrogenogenesis from carbon monoxide and formate.</title>
        <authorList>
            <person name="Oger P."/>
            <person name="Sokolova T.G."/>
            <person name="Kozhevnikova D.A."/>
            <person name="Taranov E.A."/>
            <person name="Vannier P."/>
            <person name="Lee H.S."/>
            <person name="Kwon K.K."/>
            <person name="Kang S.G."/>
            <person name="Lee J.H."/>
            <person name="Bonch-Osmolovskaya E.A."/>
            <person name="Lebedinsky A.V."/>
        </authorList>
    </citation>
    <scope>NUCLEOTIDE SEQUENCE [LARGE SCALE GENOMIC DNA]</scope>
    <source>
        <strain evidence="8">Ch5</strain>
    </source>
</reference>
<dbReference type="InterPro" id="IPR017900">
    <property type="entry name" value="4Fe4S_Fe_S_CS"/>
</dbReference>
<dbReference type="PROSITE" id="PS00198">
    <property type="entry name" value="4FE4S_FER_1"/>
    <property type="match status" value="2"/>
</dbReference>
<dbReference type="GeneID" id="26136997"/>
<evidence type="ECO:0000256" key="4">
    <source>
        <dbReference type="ARBA" id="ARBA00023004"/>
    </source>
</evidence>
<keyword evidence="5" id="KW-0411">Iron-sulfur</keyword>
<keyword evidence="3" id="KW-0677">Repeat</keyword>
<dbReference type="PANTHER" id="PTHR10849:SF35">
    <property type="entry name" value="FORMATE HYDROGENLYASE SUBUNIT 6-RELATED"/>
    <property type="match status" value="1"/>
</dbReference>
<dbReference type="EMBL" id="CP013050">
    <property type="protein sequence ID" value="ALM75669.1"/>
    <property type="molecule type" value="Genomic_DNA"/>
</dbReference>
<dbReference type="Proteomes" id="UP000066042">
    <property type="component" value="Chromosome"/>
</dbReference>
<name>A0A0S1XD22_THEBA</name>
<keyword evidence="1" id="KW-0004">4Fe-4S</keyword>
<evidence type="ECO:0000259" key="6">
    <source>
        <dbReference type="PROSITE" id="PS51379"/>
    </source>
</evidence>
<evidence type="ECO:0000256" key="2">
    <source>
        <dbReference type="ARBA" id="ARBA00022723"/>
    </source>
</evidence>
<keyword evidence="7" id="KW-0560">Oxidoreductase</keyword>
<dbReference type="GO" id="GO:0046872">
    <property type="term" value="F:metal ion binding"/>
    <property type="evidence" value="ECO:0007669"/>
    <property type="project" value="UniProtKB-KW"/>
</dbReference>
<dbReference type="GO" id="GO:0051539">
    <property type="term" value="F:4 iron, 4 sulfur cluster binding"/>
    <property type="evidence" value="ECO:0007669"/>
    <property type="project" value="UniProtKB-KW"/>
</dbReference>